<evidence type="ECO:0000313" key="2">
    <source>
        <dbReference type="Proteomes" id="UP000327294"/>
    </source>
</evidence>
<dbReference type="Proteomes" id="UP000327294">
    <property type="component" value="Chromosome"/>
</dbReference>
<protein>
    <submittedName>
        <fullName evidence="1">Uncharacterized protein</fullName>
    </submittedName>
</protein>
<sequence>MSPRTPALSSFRTTERLAGTPAVRRGGHWWLVASTGSLLASDPAFTGELDRLAADLAAADQAVAAVVASRTAQHGARR</sequence>
<evidence type="ECO:0000313" key="1">
    <source>
        <dbReference type="EMBL" id="QFQ99337.1"/>
    </source>
</evidence>
<accession>A0A5P8K9P3</accession>
<dbReference type="RefSeq" id="WP_152170760.1">
    <property type="nucleotide sequence ID" value="NZ_CP045096.1"/>
</dbReference>
<name>A0A5P8K9P3_9ACTN</name>
<reference evidence="1 2" key="1">
    <citation type="submission" date="2019-10" db="EMBL/GenBank/DDBJ databases">
        <title>Streptomyces sp. strain GY16 isolated from leaves of Broussonetia papyrifera.</title>
        <authorList>
            <person name="Mo P."/>
        </authorList>
    </citation>
    <scope>NUCLEOTIDE SEQUENCE [LARGE SCALE GENOMIC DNA]</scope>
    <source>
        <strain evidence="1 2">GY16</strain>
    </source>
</reference>
<dbReference type="EMBL" id="CP045096">
    <property type="protein sequence ID" value="QFQ99337.1"/>
    <property type="molecule type" value="Genomic_DNA"/>
</dbReference>
<proteinExistence type="predicted"/>
<dbReference type="KEGG" id="sphv:F9278_27890"/>
<dbReference type="AlphaFoldDB" id="A0A5P8K9P3"/>
<gene>
    <name evidence="1" type="ORF">F9278_27890</name>
</gene>
<organism evidence="1 2">
    <name type="scientific">Streptomyces phaeolivaceus</name>
    <dbReference type="NCBI Taxonomy" id="2653200"/>
    <lineage>
        <taxon>Bacteria</taxon>
        <taxon>Bacillati</taxon>
        <taxon>Actinomycetota</taxon>
        <taxon>Actinomycetes</taxon>
        <taxon>Kitasatosporales</taxon>
        <taxon>Streptomycetaceae</taxon>
        <taxon>Streptomyces</taxon>
    </lineage>
</organism>
<keyword evidence="2" id="KW-1185">Reference proteome</keyword>